<gene>
    <name evidence="12" type="ORF">LCGC14_0254420</name>
</gene>
<dbReference type="PROSITE" id="PS00641">
    <property type="entry name" value="COMPLEX1_75K_1"/>
    <property type="match status" value="1"/>
</dbReference>
<dbReference type="InterPro" id="IPR036010">
    <property type="entry name" value="2Fe-2S_ferredoxin-like_sf"/>
</dbReference>
<evidence type="ECO:0000259" key="10">
    <source>
        <dbReference type="PROSITE" id="PS51085"/>
    </source>
</evidence>
<dbReference type="InterPro" id="IPR017900">
    <property type="entry name" value="4Fe4S_Fe_S_CS"/>
</dbReference>
<evidence type="ECO:0000256" key="4">
    <source>
        <dbReference type="ARBA" id="ARBA00022723"/>
    </source>
</evidence>
<dbReference type="Gene3D" id="3.10.20.740">
    <property type="match status" value="1"/>
</dbReference>
<keyword evidence="4" id="KW-0479">Metal-binding</keyword>
<evidence type="ECO:0000313" key="12">
    <source>
        <dbReference type="EMBL" id="KKN87911.1"/>
    </source>
</evidence>
<comment type="caution">
    <text evidence="12">The sequence shown here is derived from an EMBL/GenBank/DDBJ whole genome shotgun (WGS) entry which is preliminary data.</text>
</comment>
<accession>A0A0F9WP37</accession>
<dbReference type="InterPro" id="IPR001041">
    <property type="entry name" value="2Fe-2S_ferredoxin-type"/>
</dbReference>
<dbReference type="SUPFAM" id="SSF51905">
    <property type="entry name" value="FAD/NAD(P)-binding domain"/>
    <property type="match status" value="1"/>
</dbReference>
<keyword evidence="5" id="KW-0677">Repeat</keyword>
<dbReference type="SUPFAM" id="SSF54292">
    <property type="entry name" value="2Fe-2S ferredoxin-like"/>
    <property type="match status" value="1"/>
</dbReference>
<dbReference type="Pfam" id="PF12838">
    <property type="entry name" value="Fer4_7"/>
    <property type="match status" value="1"/>
</dbReference>
<evidence type="ECO:0000256" key="1">
    <source>
        <dbReference type="ARBA" id="ARBA00001974"/>
    </source>
</evidence>
<evidence type="ECO:0000256" key="7">
    <source>
        <dbReference type="ARBA" id="ARBA00023002"/>
    </source>
</evidence>
<sequence>MINLTIDNQQIEAEEGKTLLAAATLAGIDIPTLCYHPAVPSAGACRICVVEITGGGQPGLVPACAYPVQEGLEIQTESERVVASRRMTLALMLARSPGATIIQEMAQEYGAEPVPMDKGDDDCIMCGLCVRVCQDVIGQSAVCFEGRGHERKITTPYDKQSEVCLGCGACAFICPTGAIDPADYCPHPLETIPNDFNCGLDTRTPIHIPFPQAVPNKPLIDRENCIHFITGGCEACKQICPADAIDFDMTDEYVTEKVGAIVVATGYELFNPDVYAEYGYGRYPDVVTSIEFERMVSASGPTTGELVRPSTGKPPKTVVFLQCIGSRREQGGLPYCSKICCMYTAKHAILYKHKVHDGQAFVFYMDVRSGGKNYEQFVRRVIKEQMATYLRGRVAKIFPSDGKLIVRGADTLSGTQVEIAAEMVVLAPAMVPAAGIRNLAQTLRIGYDEHGFLLEAHPKLRPVETNTAGVFLAGACHSPKDIPDSVAQASAAASKVLGLISHQTLTREPTIGIVDEETCNACFECEGACAYGAIGPKELKDRKGEVTAVVAYINEGLCQGCGACAVTCRSKSIEVQGYRDDQLFAAINATGR</sequence>
<dbReference type="GO" id="GO:0042773">
    <property type="term" value="P:ATP synthesis coupled electron transport"/>
    <property type="evidence" value="ECO:0007669"/>
    <property type="project" value="InterPro"/>
</dbReference>
<proteinExistence type="inferred from homology"/>
<keyword evidence="7" id="KW-0560">Oxidoreductase</keyword>
<dbReference type="GO" id="GO:0046872">
    <property type="term" value="F:metal ion binding"/>
    <property type="evidence" value="ECO:0007669"/>
    <property type="project" value="UniProtKB-KW"/>
</dbReference>
<dbReference type="PROSITE" id="PS51379">
    <property type="entry name" value="4FE4S_FER_2"/>
    <property type="match status" value="5"/>
</dbReference>
<dbReference type="AlphaFoldDB" id="A0A0F9WP37"/>
<keyword evidence="9" id="KW-0411">Iron-sulfur</keyword>
<dbReference type="GO" id="GO:0016020">
    <property type="term" value="C:membrane"/>
    <property type="evidence" value="ECO:0007669"/>
    <property type="project" value="InterPro"/>
</dbReference>
<dbReference type="PANTHER" id="PTHR43498">
    <property type="entry name" value="FERREDOXIN:COB-COM HETERODISULFIDE REDUCTASE SUBUNIT A"/>
    <property type="match status" value="1"/>
</dbReference>
<dbReference type="Gene3D" id="3.30.70.20">
    <property type="match status" value="2"/>
</dbReference>
<dbReference type="InterPro" id="IPR039650">
    <property type="entry name" value="HdrA-like"/>
</dbReference>
<dbReference type="InterPro" id="IPR036188">
    <property type="entry name" value="FAD/NAD-bd_sf"/>
</dbReference>
<dbReference type="GO" id="GO:0016491">
    <property type="term" value="F:oxidoreductase activity"/>
    <property type="evidence" value="ECO:0007669"/>
    <property type="project" value="UniProtKB-KW"/>
</dbReference>
<evidence type="ECO:0000256" key="6">
    <source>
        <dbReference type="ARBA" id="ARBA00022827"/>
    </source>
</evidence>
<dbReference type="PROSITE" id="PS00198">
    <property type="entry name" value="4FE4S_FER_1"/>
    <property type="match status" value="1"/>
</dbReference>
<dbReference type="FunFam" id="3.30.70.20:FF:000035">
    <property type="entry name" value="Iron hydrogenase 1"/>
    <property type="match status" value="1"/>
</dbReference>
<protein>
    <recommendedName>
        <fullName evidence="13">4Fe-4S dicluster domain-containing protein</fullName>
    </recommendedName>
</protein>
<dbReference type="SUPFAM" id="SSF54862">
    <property type="entry name" value="4Fe-4S ferredoxins"/>
    <property type="match status" value="2"/>
</dbReference>
<feature type="domain" description="4Fe-4S ferredoxin-type" evidence="11">
    <location>
        <begin position="216"/>
        <end position="250"/>
    </location>
</feature>
<dbReference type="PANTHER" id="PTHR43498:SF1">
    <property type="entry name" value="COB--COM HETERODISULFIDE REDUCTASE IRON-SULFUR SUBUNIT A"/>
    <property type="match status" value="1"/>
</dbReference>
<feature type="domain" description="4Fe-4S ferredoxin-type" evidence="11">
    <location>
        <begin position="112"/>
        <end position="142"/>
    </location>
</feature>
<evidence type="ECO:0000256" key="5">
    <source>
        <dbReference type="ARBA" id="ARBA00022737"/>
    </source>
</evidence>
<comment type="similarity">
    <text evidence="2">Belongs to the HdrA family.</text>
</comment>
<evidence type="ECO:0000256" key="8">
    <source>
        <dbReference type="ARBA" id="ARBA00023004"/>
    </source>
</evidence>
<evidence type="ECO:0000259" key="11">
    <source>
        <dbReference type="PROSITE" id="PS51379"/>
    </source>
</evidence>
<feature type="domain" description="4Fe-4S ferredoxin-type" evidence="11">
    <location>
        <begin position="155"/>
        <end position="184"/>
    </location>
</feature>
<dbReference type="InterPro" id="IPR017896">
    <property type="entry name" value="4Fe4S_Fe-S-bd"/>
</dbReference>
<name>A0A0F9WP37_9ZZZZ</name>
<feature type="domain" description="2Fe-2S ferredoxin-type" evidence="10">
    <location>
        <begin position="1"/>
        <end position="80"/>
    </location>
</feature>
<dbReference type="CDD" id="cd00207">
    <property type="entry name" value="fer2"/>
    <property type="match status" value="1"/>
</dbReference>
<keyword evidence="6" id="KW-0274">FAD</keyword>
<dbReference type="GO" id="GO:0008137">
    <property type="term" value="F:NADH dehydrogenase (ubiquinone) activity"/>
    <property type="evidence" value="ECO:0007669"/>
    <property type="project" value="InterPro"/>
</dbReference>
<evidence type="ECO:0000256" key="9">
    <source>
        <dbReference type="ARBA" id="ARBA00023014"/>
    </source>
</evidence>
<feature type="domain" description="4Fe-4S ferredoxin-type" evidence="11">
    <location>
        <begin position="549"/>
        <end position="578"/>
    </location>
</feature>
<dbReference type="InterPro" id="IPR000283">
    <property type="entry name" value="NADH_UbQ_OxRdtase_75kDa_su_CS"/>
</dbReference>
<evidence type="ECO:0008006" key="13">
    <source>
        <dbReference type="Google" id="ProtNLM"/>
    </source>
</evidence>
<keyword evidence="6" id="KW-0285">Flavoprotein</keyword>
<evidence type="ECO:0000256" key="2">
    <source>
        <dbReference type="ARBA" id="ARBA00006561"/>
    </source>
</evidence>
<dbReference type="PROSITE" id="PS51085">
    <property type="entry name" value="2FE2S_FER_2"/>
    <property type="match status" value="1"/>
</dbReference>
<dbReference type="GO" id="GO:0051539">
    <property type="term" value="F:4 iron, 4 sulfur cluster binding"/>
    <property type="evidence" value="ECO:0007669"/>
    <property type="project" value="UniProtKB-KW"/>
</dbReference>
<evidence type="ECO:0000256" key="3">
    <source>
        <dbReference type="ARBA" id="ARBA00022485"/>
    </source>
</evidence>
<reference evidence="12" key="1">
    <citation type="journal article" date="2015" name="Nature">
        <title>Complex archaea that bridge the gap between prokaryotes and eukaryotes.</title>
        <authorList>
            <person name="Spang A."/>
            <person name="Saw J.H."/>
            <person name="Jorgensen S.L."/>
            <person name="Zaremba-Niedzwiedzka K."/>
            <person name="Martijn J."/>
            <person name="Lind A.E."/>
            <person name="van Eijk R."/>
            <person name="Schleper C."/>
            <person name="Guy L."/>
            <person name="Ettema T.J."/>
        </authorList>
    </citation>
    <scope>NUCLEOTIDE SEQUENCE</scope>
</reference>
<dbReference type="Pfam" id="PF13510">
    <property type="entry name" value="Fer2_4"/>
    <property type="match status" value="1"/>
</dbReference>
<organism evidence="12">
    <name type="scientific">marine sediment metagenome</name>
    <dbReference type="NCBI Taxonomy" id="412755"/>
    <lineage>
        <taxon>unclassified sequences</taxon>
        <taxon>metagenomes</taxon>
        <taxon>ecological metagenomes</taxon>
    </lineage>
</organism>
<keyword evidence="8" id="KW-0408">Iron</keyword>
<keyword evidence="3" id="KW-0004">4Fe-4S</keyword>
<comment type="cofactor">
    <cofactor evidence="1">
        <name>FAD</name>
        <dbReference type="ChEBI" id="CHEBI:57692"/>
    </cofactor>
</comment>
<feature type="domain" description="4Fe-4S ferredoxin-type" evidence="11">
    <location>
        <begin position="510"/>
        <end position="539"/>
    </location>
</feature>
<dbReference type="EMBL" id="LAZR01000133">
    <property type="protein sequence ID" value="KKN87911.1"/>
    <property type="molecule type" value="Genomic_DNA"/>
</dbReference>